<dbReference type="STRING" id="1048205.AB852_16770"/>
<dbReference type="Gene3D" id="3.30.70.360">
    <property type="match status" value="1"/>
</dbReference>
<comment type="caution">
    <text evidence="3">The sequence shown here is derived from an EMBL/GenBank/DDBJ whole genome shotgun (WGS) entry which is preliminary data.</text>
</comment>
<dbReference type="Gene3D" id="3.40.630.10">
    <property type="entry name" value="Zn peptidases"/>
    <property type="match status" value="1"/>
</dbReference>
<dbReference type="PIRSF" id="PIRSF037226">
    <property type="entry name" value="Amidohydrolase_ACY1L2_prd"/>
    <property type="match status" value="1"/>
</dbReference>
<comment type="similarity">
    <text evidence="1">Belongs to the peptidase M20A family.</text>
</comment>
<dbReference type="InterPro" id="IPR036264">
    <property type="entry name" value="Bact_exopeptidase_dim_dom"/>
</dbReference>
<dbReference type="Proteomes" id="UP000186455">
    <property type="component" value="Unassembled WGS sequence"/>
</dbReference>
<dbReference type="InterPro" id="IPR002933">
    <property type="entry name" value="Peptidase_M20"/>
</dbReference>
<dbReference type="Pfam" id="PF07687">
    <property type="entry name" value="M20_dimer"/>
    <property type="match status" value="1"/>
</dbReference>
<sequence length="385" mass="39172">MKSAARAAVDRATDELVALSHRLHAHPELGFEEERACGWLGEVLTAHGFTVTAGVCELPTAFVAERGSGPLVIGICAEYDALPGLGHACGHNVIASAALAAALALGAVADEIGVTVRVFGTPAEENGGGKVLMLERGAFAGVHAAMMVHPAPRERLDPVCLARAQLGVRYEGRAAHASACPEDGLNAADALTVAQVAIGLLRQHMTPDQRVHGIVTTGGQVPNVIPELTEAAFYVRAATLDGVGALERRVRACFEAGAVATGTRLTIGSDSPTYAHFRHDPVLLRAYERNAVALGRVFPPVTAEDDRQAGSTDMANVSLAVPAIQPLVSIGSGAVGLHQAGFAAVAAGAAADRAVVEGGLAMAWAGVDVARAVASGGGVGVLGSP</sequence>
<dbReference type="InterPro" id="IPR017144">
    <property type="entry name" value="Xaa-Arg_dipeptidase"/>
</dbReference>
<dbReference type="GO" id="GO:0046657">
    <property type="term" value="P:folic acid catabolic process"/>
    <property type="evidence" value="ECO:0007669"/>
    <property type="project" value="TreeGrafter"/>
</dbReference>
<dbReference type="InterPro" id="IPR017439">
    <property type="entry name" value="Amidohydrolase"/>
</dbReference>
<dbReference type="PANTHER" id="PTHR30575:SF0">
    <property type="entry name" value="XAA-ARG DIPEPTIDASE"/>
    <property type="match status" value="1"/>
</dbReference>
<dbReference type="GO" id="GO:0016805">
    <property type="term" value="F:dipeptidase activity"/>
    <property type="evidence" value="ECO:0007669"/>
    <property type="project" value="InterPro"/>
</dbReference>
<organism evidence="3 4">
    <name type="scientific">Streptomyces uncialis</name>
    <dbReference type="NCBI Taxonomy" id="1048205"/>
    <lineage>
        <taxon>Bacteria</taxon>
        <taxon>Bacillati</taxon>
        <taxon>Actinomycetota</taxon>
        <taxon>Actinomycetes</taxon>
        <taxon>Kitasatosporales</taxon>
        <taxon>Streptomycetaceae</taxon>
        <taxon>Streptomyces</taxon>
    </lineage>
</organism>
<reference evidence="3 4" key="1">
    <citation type="submission" date="2015-06" db="EMBL/GenBank/DDBJ databases">
        <title>Cloning and characterization of the uncialamcin biosynthetic gene cluster.</title>
        <authorList>
            <person name="Yan X."/>
            <person name="Huang T."/>
            <person name="Ge H."/>
            <person name="Shen B."/>
        </authorList>
    </citation>
    <scope>NUCLEOTIDE SEQUENCE [LARGE SCALE GENOMIC DNA]</scope>
    <source>
        <strain evidence="3 4">DCA2648</strain>
    </source>
</reference>
<dbReference type="InterPro" id="IPR052030">
    <property type="entry name" value="Peptidase_M20/M20A_hydrolases"/>
</dbReference>
<evidence type="ECO:0000313" key="4">
    <source>
        <dbReference type="Proteomes" id="UP000186455"/>
    </source>
</evidence>
<name>A0A1Q4V920_9ACTN</name>
<gene>
    <name evidence="3" type="ORF">AB852_16770</name>
</gene>
<evidence type="ECO:0000259" key="2">
    <source>
        <dbReference type="Pfam" id="PF07687"/>
    </source>
</evidence>
<feature type="domain" description="Peptidase M20 dimerisation" evidence="2">
    <location>
        <begin position="168"/>
        <end position="257"/>
    </location>
</feature>
<protein>
    <recommendedName>
        <fullName evidence="1">Peptidase M20 domain-containing protein 2</fullName>
    </recommendedName>
</protein>
<dbReference type="SUPFAM" id="SSF55031">
    <property type="entry name" value="Bacterial exopeptidase dimerisation domain"/>
    <property type="match status" value="1"/>
</dbReference>
<dbReference type="GO" id="GO:0005737">
    <property type="term" value="C:cytoplasm"/>
    <property type="evidence" value="ECO:0007669"/>
    <property type="project" value="TreeGrafter"/>
</dbReference>
<evidence type="ECO:0000256" key="1">
    <source>
        <dbReference type="PIRNR" id="PIRNR037226"/>
    </source>
</evidence>
<dbReference type="FunFam" id="3.30.70.360:FF:000004">
    <property type="entry name" value="Peptidase M20 domain-containing protein 2"/>
    <property type="match status" value="1"/>
</dbReference>
<dbReference type="GO" id="GO:0071713">
    <property type="term" value="F:para-aminobenzoyl-glutamate hydrolase activity"/>
    <property type="evidence" value="ECO:0007669"/>
    <property type="project" value="TreeGrafter"/>
</dbReference>
<dbReference type="NCBIfam" id="TIGR01891">
    <property type="entry name" value="amidohydrolases"/>
    <property type="match status" value="1"/>
</dbReference>
<dbReference type="Pfam" id="PF01546">
    <property type="entry name" value="Peptidase_M20"/>
    <property type="match status" value="1"/>
</dbReference>
<proteinExistence type="inferred from homology"/>
<dbReference type="InterPro" id="IPR011650">
    <property type="entry name" value="Peptidase_M20_dimer"/>
</dbReference>
<accession>A0A1Q4V920</accession>
<evidence type="ECO:0000313" key="3">
    <source>
        <dbReference type="EMBL" id="OKH94348.1"/>
    </source>
</evidence>
<dbReference type="PANTHER" id="PTHR30575">
    <property type="entry name" value="PEPTIDASE M20"/>
    <property type="match status" value="1"/>
</dbReference>
<dbReference type="EMBL" id="LFBV01000003">
    <property type="protein sequence ID" value="OKH94348.1"/>
    <property type="molecule type" value="Genomic_DNA"/>
</dbReference>
<dbReference type="SUPFAM" id="SSF53187">
    <property type="entry name" value="Zn-dependent exopeptidases"/>
    <property type="match status" value="1"/>
</dbReference>
<dbReference type="AlphaFoldDB" id="A0A1Q4V920"/>
<keyword evidence="4" id="KW-1185">Reference proteome</keyword>